<proteinExistence type="predicted"/>
<feature type="region of interest" description="Disordered" evidence="4">
    <location>
        <begin position="454"/>
        <end position="492"/>
    </location>
</feature>
<evidence type="ECO:0000259" key="6">
    <source>
        <dbReference type="PROSITE" id="PS51884"/>
    </source>
</evidence>
<feature type="chain" id="PRO_5040989412" evidence="5">
    <location>
        <begin position="29"/>
        <end position="492"/>
    </location>
</feature>
<evidence type="ECO:0000313" key="8">
    <source>
        <dbReference type="Proteomes" id="UP001140076"/>
    </source>
</evidence>
<evidence type="ECO:0000256" key="1">
    <source>
        <dbReference type="ARBA" id="ARBA00022512"/>
    </source>
</evidence>
<organism evidence="7 8">
    <name type="scientific">Streptomonospora mangrovi</name>
    <dbReference type="NCBI Taxonomy" id="2883123"/>
    <lineage>
        <taxon>Bacteria</taxon>
        <taxon>Bacillati</taxon>
        <taxon>Actinomycetota</taxon>
        <taxon>Actinomycetes</taxon>
        <taxon>Streptosporangiales</taxon>
        <taxon>Nocardiopsidaceae</taxon>
        <taxon>Streptomonospora</taxon>
    </lineage>
</organism>
<keyword evidence="2" id="KW-0130">Cell adhesion</keyword>
<feature type="domain" description="Chaplin" evidence="6">
    <location>
        <begin position="37"/>
        <end position="77"/>
    </location>
</feature>
<feature type="signal peptide" evidence="5">
    <location>
        <begin position="1"/>
        <end position="28"/>
    </location>
</feature>
<dbReference type="EMBL" id="JAJAQC010000005">
    <property type="protein sequence ID" value="MDA0563589.1"/>
    <property type="molecule type" value="Genomic_DNA"/>
</dbReference>
<accession>A0A9X3NKP9</accession>
<protein>
    <submittedName>
        <fullName evidence="7">DUF320 domain-containing protein</fullName>
    </submittedName>
</protein>
<dbReference type="RefSeq" id="WP_270070866.1">
    <property type="nucleotide sequence ID" value="NZ_JAJAQC010000005.1"/>
</dbReference>
<name>A0A9X3NKP9_9ACTN</name>
<dbReference type="Pfam" id="PF03777">
    <property type="entry name" value="ChpA-C"/>
    <property type="match status" value="1"/>
</dbReference>
<evidence type="ECO:0000313" key="7">
    <source>
        <dbReference type="EMBL" id="MDA0563589.1"/>
    </source>
</evidence>
<feature type="domain" description="Chaplin" evidence="6">
    <location>
        <begin position="282"/>
        <end position="322"/>
    </location>
</feature>
<feature type="region of interest" description="Disordered" evidence="4">
    <location>
        <begin position="379"/>
        <end position="418"/>
    </location>
</feature>
<sequence length="492" mass="47489">MRKWVRTSATAAALAAGFVAFGTGVSFADSEATTSGNGSIGGGNQLVGNLDVPVNISGNAVSAVGGVSGARSDDTGAVIHDHAAEGPSTTGNGSILGGNQAVVDGEVPVNVSGNAVAAVLSTAGAATDDTGAAVLEHGHRHHQSDDVSTSGNGSILGGNQAVIDGDIPVNISGNAVAAVAGVAGAASEDTGALILENGHGHHGHHGHGAQGTRTDGYHRAHQTAPAPGAGFLVDSLSDLGRPIHISSRSIDAGPILHQRAAGGDVVHQRAGHGGDEVSTSGNGSILGGNQLVVPLDIPVNISGNAVSAVGGVSGAASHDTGAAVLDKGGDDVSTSGNASILGGNQAVVDGDIPVNISGNAVSAVLGVAGAASEDTGAAVVEGSGGGVHHTSHEQAAPAAERSAPEQSGLPAPGDVVGQVTGALPLRNELPDPTQVLPLQAEVPAEIPGGQAVESQVPVDLPRTPELSGLPEVPAGEAPSLDAVGQATESLGL</sequence>
<dbReference type="Proteomes" id="UP001140076">
    <property type="component" value="Unassembled WGS sequence"/>
</dbReference>
<comment type="caution">
    <text evidence="7">The sequence shown here is derived from an EMBL/GenBank/DDBJ whole genome shotgun (WGS) entry which is preliminary data.</text>
</comment>
<feature type="region of interest" description="Disordered" evidence="4">
    <location>
        <begin position="195"/>
        <end position="220"/>
    </location>
</feature>
<dbReference type="GO" id="GO:0007155">
    <property type="term" value="P:cell adhesion"/>
    <property type="evidence" value="ECO:0007669"/>
    <property type="project" value="UniProtKB-KW"/>
</dbReference>
<evidence type="ECO:0000256" key="5">
    <source>
        <dbReference type="SAM" id="SignalP"/>
    </source>
</evidence>
<reference evidence="7" key="1">
    <citation type="submission" date="2021-10" db="EMBL/GenBank/DDBJ databases">
        <title>Streptomonospora sp. nov., isolated from mangrove soil.</title>
        <authorList>
            <person name="Chen X."/>
            <person name="Ge X."/>
            <person name="Liu W."/>
        </authorList>
    </citation>
    <scope>NUCLEOTIDE SEQUENCE</scope>
    <source>
        <strain evidence="7">S1-112</strain>
    </source>
</reference>
<keyword evidence="3" id="KW-0034">Amyloid</keyword>
<dbReference type="AlphaFoldDB" id="A0A9X3NKP9"/>
<dbReference type="InterPro" id="IPR005528">
    <property type="entry name" value="ChpA-H"/>
</dbReference>
<evidence type="ECO:0000256" key="4">
    <source>
        <dbReference type="SAM" id="MobiDB-lite"/>
    </source>
</evidence>
<keyword evidence="1" id="KW-0134">Cell wall</keyword>
<evidence type="ECO:0000256" key="2">
    <source>
        <dbReference type="ARBA" id="ARBA00022889"/>
    </source>
</evidence>
<keyword evidence="5" id="KW-0732">Signal</keyword>
<keyword evidence="1" id="KW-0964">Secreted</keyword>
<dbReference type="PROSITE" id="PS51884">
    <property type="entry name" value="CHAPLIN"/>
    <property type="match status" value="2"/>
</dbReference>
<evidence type="ECO:0000256" key="3">
    <source>
        <dbReference type="ARBA" id="ARBA00023087"/>
    </source>
</evidence>
<keyword evidence="8" id="KW-1185">Reference proteome</keyword>
<gene>
    <name evidence="7" type="ORF">LG943_04475</name>
</gene>